<keyword evidence="2" id="KW-1185">Reference proteome</keyword>
<organism evidence="1 2">
    <name type="scientific">Pseudoxanthomonas daejeonensis</name>
    <dbReference type="NCBI Taxonomy" id="266062"/>
    <lineage>
        <taxon>Bacteria</taxon>
        <taxon>Pseudomonadati</taxon>
        <taxon>Pseudomonadota</taxon>
        <taxon>Gammaproteobacteria</taxon>
        <taxon>Lysobacterales</taxon>
        <taxon>Lysobacteraceae</taxon>
        <taxon>Pseudoxanthomonas</taxon>
    </lineage>
</organism>
<sequence length="120" mass="13251">MVRDADLGRDATRNVLFLCSRNRLRSPTAEQLFADWPGIETASAGLAPDADTPLTPELLAWADTVLVMEQAHRTRLSATFGAHLRGTRIACLDIPDDYDFMAPALVDVLQARVPRHLPSR</sequence>
<dbReference type="Gene3D" id="3.40.50.2300">
    <property type="match status" value="1"/>
</dbReference>
<dbReference type="EMBL" id="PDWN01000006">
    <property type="protein sequence ID" value="KAF1695163.1"/>
    <property type="molecule type" value="Genomic_DNA"/>
</dbReference>
<dbReference type="PIRSF" id="PIRSF029416">
    <property type="entry name" value="UCP029416_PTP"/>
    <property type="match status" value="1"/>
</dbReference>
<name>A0ABQ6Z815_9GAMM</name>
<dbReference type="InterPro" id="IPR016919">
    <property type="entry name" value="UCP029416_PTP"/>
</dbReference>
<accession>A0ABQ6Z815</accession>
<evidence type="ECO:0000313" key="2">
    <source>
        <dbReference type="Proteomes" id="UP000788419"/>
    </source>
</evidence>
<evidence type="ECO:0000313" key="1">
    <source>
        <dbReference type="EMBL" id="KAF1695163.1"/>
    </source>
</evidence>
<gene>
    <name evidence="1" type="ORF">CSC65_07480</name>
</gene>
<protein>
    <submittedName>
        <fullName evidence="1">Phosphotyrosine protein phosphatase</fullName>
    </submittedName>
</protein>
<dbReference type="InterPro" id="IPR036196">
    <property type="entry name" value="Ptyr_pPase_sf"/>
</dbReference>
<dbReference type="SUPFAM" id="SSF52788">
    <property type="entry name" value="Phosphotyrosine protein phosphatases I"/>
    <property type="match status" value="1"/>
</dbReference>
<dbReference type="Proteomes" id="UP000788419">
    <property type="component" value="Unassembled WGS sequence"/>
</dbReference>
<comment type="caution">
    <text evidence="1">The sequence shown here is derived from an EMBL/GenBank/DDBJ whole genome shotgun (WGS) entry which is preliminary data.</text>
</comment>
<reference evidence="1 2" key="1">
    <citation type="submission" date="2017-10" db="EMBL/GenBank/DDBJ databases">
        <title>Whole genome sequencing of members of genus Pseudoxanthomonas.</title>
        <authorList>
            <person name="Kumar S."/>
            <person name="Bansal K."/>
            <person name="Kaur A."/>
            <person name="Patil P."/>
            <person name="Sharma S."/>
            <person name="Patil P.B."/>
        </authorList>
    </citation>
    <scope>NUCLEOTIDE SEQUENCE [LARGE SCALE GENOMIC DNA]</scope>
    <source>
        <strain evidence="1 2">DSM 17801</strain>
    </source>
</reference>
<dbReference type="RefSeq" id="WP_162410066.1">
    <property type="nucleotide sequence ID" value="NZ_PDWN01000006.1"/>
</dbReference>
<proteinExistence type="predicted"/>